<reference evidence="1" key="1">
    <citation type="journal article" date="2019" name="Sci. Rep.">
        <title>Draft genome of Tanacetum cinerariifolium, the natural source of mosquito coil.</title>
        <authorList>
            <person name="Yamashiro T."/>
            <person name="Shiraishi A."/>
            <person name="Satake H."/>
            <person name="Nakayama K."/>
        </authorList>
    </citation>
    <scope>NUCLEOTIDE SEQUENCE</scope>
</reference>
<dbReference type="AlphaFoldDB" id="A0A699WBT2"/>
<feature type="non-terminal residue" evidence="1">
    <location>
        <position position="1"/>
    </location>
</feature>
<protein>
    <submittedName>
        <fullName evidence="1">Uncharacterized protein</fullName>
    </submittedName>
</protein>
<proteinExistence type="predicted"/>
<dbReference type="EMBL" id="BKCJ011570590">
    <property type="protein sequence ID" value="GFD42281.1"/>
    <property type="molecule type" value="Genomic_DNA"/>
</dbReference>
<comment type="caution">
    <text evidence="1">The sequence shown here is derived from an EMBL/GenBank/DDBJ whole genome shotgun (WGS) entry which is preliminary data.</text>
</comment>
<name>A0A699WBT2_TANCI</name>
<sequence>GVKVERDLAAQQPRLALYVVKQPNIGTRRYQRIGAGGVQHPPREDVIADAVFKGIDAEAHVVAHVAHASIDLQAGFGLKAGLPHLVADGALVHAIRAQLGNVGRPETARQVGLHREAVAEAVGGT</sequence>
<evidence type="ECO:0000313" key="1">
    <source>
        <dbReference type="EMBL" id="GFD42281.1"/>
    </source>
</evidence>
<gene>
    <name evidence="1" type="ORF">Tci_914250</name>
</gene>
<organism evidence="1">
    <name type="scientific">Tanacetum cinerariifolium</name>
    <name type="common">Dalmatian daisy</name>
    <name type="synonym">Chrysanthemum cinerariifolium</name>
    <dbReference type="NCBI Taxonomy" id="118510"/>
    <lineage>
        <taxon>Eukaryota</taxon>
        <taxon>Viridiplantae</taxon>
        <taxon>Streptophyta</taxon>
        <taxon>Embryophyta</taxon>
        <taxon>Tracheophyta</taxon>
        <taxon>Spermatophyta</taxon>
        <taxon>Magnoliopsida</taxon>
        <taxon>eudicotyledons</taxon>
        <taxon>Gunneridae</taxon>
        <taxon>Pentapetalae</taxon>
        <taxon>asterids</taxon>
        <taxon>campanulids</taxon>
        <taxon>Asterales</taxon>
        <taxon>Asteraceae</taxon>
        <taxon>Asteroideae</taxon>
        <taxon>Anthemideae</taxon>
        <taxon>Anthemidinae</taxon>
        <taxon>Tanacetum</taxon>
    </lineage>
</organism>
<accession>A0A699WBT2</accession>